<dbReference type="InterPro" id="IPR011704">
    <property type="entry name" value="ATPase_dyneun-rel_AAA"/>
</dbReference>
<name>A0ABP0QYJ6_9DINO</name>
<dbReference type="Pfam" id="PF07728">
    <property type="entry name" value="AAA_5"/>
    <property type="match status" value="1"/>
</dbReference>
<feature type="domain" description="ATPase dynein-related AAA" evidence="3">
    <location>
        <begin position="54"/>
        <end position="99"/>
    </location>
</feature>
<proteinExistence type="predicted"/>
<keyword evidence="5" id="KW-1185">Reference proteome</keyword>
<gene>
    <name evidence="4" type="ORF">SCF082_LOCUS43722</name>
</gene>
<dbReference type="PANTHER" id="PTHR48103:SF2">
    <property type="entry name" value="MIDASIN"/>
    <property type="match status" value="1"/>
</dbReference>
<evidence type="ECO:0000313" key="4">
    <source>
        <dbReference type="EMBL" id="CAK9092930.1"/>
    </source>
</evidence>
<accession>A0ABP0QYJ6</accession>
<dbReference type="EMBL" id="CAXAMM010040399">
    <property type="protein sequence ID" value="CAK9092930.1"/>
    <property type="molecule type" value="Genomic_DNA"/>
</dbReference>
<dbReference type="PANTHER" id="PTHR48103">
    <property type="entry name" value="MIDASIN-RELATED"/>
    <property type="match status" value="1"/>
</dbReference>
<dbReference type="Gene3D" id="3.40.50.300">
    <property type="entry name" value="P-loop containing nucleotide triphosphate hydrolases"/>
    <property type="match status" value="1"/>
</dbReference>
<evidence type="ECO:0000256" key="1">
    <source>
        <dbReference type="ARBA" id="ARBA00022741"/>
    </source>
</evidence>
<keyword evidence="2" id="KW-0067">ATP-binding</keyword>
<keyword evidence="1" id="KW-0547">Nucleotide-binding</keyword>
<dbReference type="InterPro" id="IPR027417">
    <property type="entry name" value="P-loop_NTPase"/>
</dbReference>
<dbReference type="SUPFAM" id="SSF52540">
    <property type="entry name" value="P-loop containing nucleoside triphosphate hydrolases"/>
    <property type="match status" value="1"/>
</dbReference>
<reference evidence="4 5" key="1">
    <citation type="submission" date="2024-02" db="EMBL/GenBank/DDBJ databases">
        <authorList>
            <person name="Chen Y."/>
            <person name="Shah S."/>
            <person name="Dougan E. K."/>
            <person name="Thang M."/>
            <person name="Chan C."/>
        </authorList>
    </citation>
    <scope>NUCLEOTIDE SEQUENCE [LARGE SCALE GENOMIC DNA]</scope>
</reference>
<organism evidence="4 5">
    <name type="scientific">Durusdinium trenchii</name>
    <dbReference type="NCBI Taxonomy" id="1381693"/>
    <lineage>
        <taxon>Eukaryota</taxon>
        <taxon>Sar</taxon>
        <taxon>Alveolata</taxon>
        <taxon>Dinophyceae</taxon>
        <taxon>Suessiales</taxon>
        <taxon>Symbiodiniaceae</taxon>
        <taxon>Durusdinium</taxon>
    </lineage>
</organism>
<protein>
    <submittedName>
        <fullName evidence="4">Midasin (Dynein-related AAA-ATPase mdn1) (MIDAS-containing protein)</fullName>
    </submittedName>
</protein>
<dbReference type="Proteomes" id="UP001642464">
    <property type="component" value="Unassembled WGS sequence"/>
</dbReference>
<evidence type="ECO:0000256" key="2">
    <source>
        <dbReference type="ARBA" id="ARBA00022840"/>
    </source>
</evidence>
<evidence type="ECO:0000313" key="5">
    <source>
        <dbReference type="Proteomes" id="UP001642464"/>
    </source>
</evidence>
<sequence length="194" mass="22132">MCLQRSCFRYIYIYIYTIPIQVFQAARCEPFAYTSVHARVLQALASAIRSDEPALLVGDTGTGKTSVVQHVGRLLGREVLVYNFNEQSESTELVGGFRPVDNVMQLMSELVESFCLTFEKSFSRRKNAKLLEKLRSDFLDRRWVRGPQAEAEIRGRRPCRPSQDWSFRDLTQAAVLNDVGSIVSKAHPGKWQHC</sequence>
<comment type="caution">
    <text evidence="4">The sequence shown here is derived from an EMBL/GenBank/DDBJ whole genome shotgun (WGS) entry which is preliminary data.</text>
</comment>
<evidence type="ECO:0000259" key="3">
    <source>
        <dbReference type="Pfam" id="PF07728"/>
    </source>
</evidence>